<evidence type="ECO:0000256" key="5">
    <source>
        <dbReference type="ARBA" id="ARBA00023242"/>
    </source>
</evidence>
<keyword evidence="4" id="KW-0804">Transcription</keyword>
<evidence type="ECO:0000256" key="1">
    <source>
        <dbReference type="ARBA" id="ARBA00022723"/>
    </source>
</evidence>
<dbReference type="GeneID" id="25314577"/>
<dbReference type="EMBL" id="LASV01000087">
    <property type="protein sequence ID" value="KKA23774.1"/>
    <property type="molecule type" value="Genomic_DNA"/>
</dbReference>
<evidence type="ECO:0000313" key="8">
    <source>
        <dbReference type="EMBL" id="KKA23774.1"/>
    </source>
</evidence>
<evidence type="ECO:0000259" key="7">
    <source>
        <dbReference type="PROSITE" id="PS50048"/>
    </source>
</evidence>
<dbReference type="CDD" id="cd00067">
    <property type="entry name" value="GAL4"/>
    <property type="match status" value="1"/>
</dbReference>
<dbReference type="Pfam" id="PF04082">
    <property type="entry name" value="Fungal_trans"/>
    <property type="match status" value="1"/>
</dbReference>
<dbReference type="InterPro" id="IPR052761">
    <property type="entry name" value="Fungal_Detox/Toxin_TFs"/>
</dbReference>
<dbReference type="AlphaFoldDB" id="A0A0F4YZV1"/>
<dbReference type="InterPro" id="IPR036864">
    <property type="entry name" value="Zn2-C6_fun-type_DNA-bd_sf"/>
</dbReference>
<evidence type="ECO:0000256" key="4">
    <source>
        <dbReference type="ARBA" id="ARBA00023163"/>
    </source>
</evidence>
<dbReference type="GO" id="GO:0000981">
    <property type="term" value="F:DNA-binding transcription factor activity, RNA polymerase II-specific"/>
    <property type="evidence" value="ECO:0007669"/>
    <property type="project" value="InterPro"/>
</dbReference>
<evidence type="ECO:0000256" key="6">
    <source>
        <dbReference type="SAM" id="MobiDB-lite"/>
    </source>
</evidence>
<dbReference type="GO" id="GO:0006351">
    <property type="term" value="P:DNA-templated transcription"/>
    <property type="evidence" value="ECO:0007669"/>
    <property type="project" value="InterPro"/>
</dbReference>
<keyword evidence="2" id="KW-0805">Transcription regulation</keyword>
<feature type="domain" description="Zn(2)-C6 fungal-type" evidence="7">
    <location>
        <begin position="24"/>
        <end position="56"/>
    </location>
</feature>
<dbReference type="InterPro" id="IPR001138">
    <property type="entry name" value="Zn2Cys6_DnaBD"/>
</dbReference>
<evidence type="ECO:0000313" key="9">
    <source>
        <dbReference type="Proteomes" id="UP000053958"/>
    </source>
</evidence>
<dbReference type="PROSITE" id="PS50048">
    <property type="entry name" value="ZN2_CY6_FUNGAL_2"/>
    <property type="match status" value="1"/>
</dbReference>
<dbReference type="GO" id="GO:0008270">
    <property type="term" value="F:zinc ion binding"/>
    <property type="evidence" value="ECO:0007669"/>
    <property type="project" value="InterPro"/>
</dbReference>
<dbReference type="SMART" id="SM00906">
    <property type="entry name" value="Fungal_trans"/>
    <property type="match status" value="1"/>
</dbReference>
<comment type="caution">
    <text evidence="8">The sequence shown here is derived from an EMBL/GenBank/DDBJ whole genome shotgun (WGS) entry which is preliminary data.</text>
</comment>
<proteinExistence type="predicted"/>
<dbReference type="Proteomes" id="UP000053958">
    <property type="component" value="Unassembled WGS sequence"/>
</dbReference>
<keyword evidence="3" id="KW-0238">DNA-binding</keyword>
<evidence type="ECO:0000256" key="2">
    <source>
        <dbReference type="ARBA" id="ARBA00023015"/>
    </source>
</evidence>
<dbReference type="CDD" id="cd12148">
    <property type="entry name" value="fungal_TF_MHR"/>
    <property type="match status" value="1"/>
</dbReference>
<dbReference type="STRING" id="1408163.A0A0F4YZV1"/>
<gene>
    <name evidence="8" type="ORF">T310_2226</name>
</gene>
<dbReference type="PANTHER" id="PTHR47425">
    <property type="entry name" value="FARB-RELATED"/>
    <property type="match status" value="1"/>
</dbReference>
<dbReference type="InterPro" id="IPR007219">
    <property type="entry name" value="XnlR_reg_dom"/>
</dbReference>
<dbReference type="RefSeq" id="XP_013330386.1">
    <property type="nucleotide sequence ID" value="XM_013474932.1"/>
</dbReference>
<feature type="compositionally biased region" description="Polar residues" evidence="6">
    <location>
        <begin position="91"/>
        <end position="102"/>
    </location>
</feature>
<dbReference type="Pfam" id="PF00172">
    <property type="entry name" value="Zn_clus"/>
    <property type="match status" value="1"/>
</dbReference>
<accession>A0A0F4YZV1</accession>
<dbReference type="SMART" id="SM00066">
    <property type="entry name" value="GAL4"/>
    <property type="match status" value="1"/>
</dbReference>
<dbReference type="GO" id="GO:0003677">
    <property type="term" value="F:DNA binding"/>
    <property type="evidence" value="ECO:0007669"/>
    <property type="project" value="UniProtKB-KW"/>
</dbReference>
<keyword evidence="9" id="KW-1185">Reference proteome</keyword>
<keyword evidence="5" id="KW-0539">Nucleus</keyword>
<organism evidence="8 9">
    <name type="scientific">Rasamsonia emersonii (strain ATCC 16479 / CBS 393.64 / IMI 116815)</name>
    <dbReference type="NCBI Taxonomy" id="1408163"/>
    <lineage>
        <taxon>Eukaryota</taxon>
        <taxon>Fungi</taxon>
        <taxon>Dikarya</taxon>
        <taxon>Ascomycota</taxon>
        <taxon>Pezizomycotina</taxon>
        <taxon>Eurotiomycetes</taxon>
        <taxon>Eurotiomycetidae</taxon>
        <taxon>Eurotiales</taxon>
        <taxon>Trichocomaceae</taxon>
        <taxon>Rasamsonia</taxon>
    </lineage>
</organism>
<reference evidence="8 9" key="1">
    <citation type="submission" date="2015-04" db="EMBL/GenBank/DDBJ databases">
        <authorList>
            <person name="Heijne W.H."/>
            <person name="Fedorova N.D."/>
            <person name="Nierman W.C."/>
            <person name="Vollebregt A.W."/>
            <person name="Zhao Z."/>
            <person name="Wu L."/>
            <person name="Kumar M."/>
            <person name="Stam H."/>
            <person name="van den Berg M.A."/>
            <person name="Pel H.J."/>
        </authorList>
    </citation>
    <scope>NUCLEOTIDE SEQUENCE [LARGE SCALE GENOMIC DNA]</scope>
    <source>
        <strain evidence="8 9">CBS 393.64</strain>
    </source>
</reference>
<sequence length="777" mass="87838">MNFDRDVDFKSLRQSRRLKRSQVACMSCRRRKVRCDFAINGPPCTNCRLDGCACVTKPRGGTRIDHTDGRHSTVTSSSPPPLAGNEHDTPDQQSGVQPASSLEQQKTCMMKARSDCACKCTCTATSDGGGHVAHSAESTPYSGSVRDKSKLPSWSHLPFSYYPFLKANNLSRLQPQDVAYLESQRSLHVPAGPFLDSLVKHFFLYVHPCFPVVDEAEFWRMYRDDGDESHHQFSLLLFQAMLFTAASFIPFDVAKNAGYGSIVELRKALYRRAKLLYDFGVEKDPLRIAQATLLLTYYLSNSEQLTNSTWLAVAIQQARAVNAHQYYRLPEKGRYKRSDLKRLWWCCIIRDRIIALGVRRSIQITPDDFDFSQEGLNMDDLGDEIYHSEVYDPDTKTALCKILTSLCQLAAAVTTLVMIVYPPSGLQYSIDDAPSALARCDDAKARLQFWEKNCMVRLPTREADTHSSVTTYTHLVSLYYQSARLALCHHVTFLLKCQQSRNDQSDDDHGRLEECRPELMDAVASVTDKVKCFIMTGTAKHLPISAVAYTVLPQAFLRLNVRLSGTSSDQARHERSLRFYSEISRLCNLRHGISFPTDCMHRLLRAFESSQGELLIRSSPGPGSRAGSSGAKTEMTSYSDIIYRHPTVYLRLAAILDYALSTGETFTEESMLLHFPIIPGKEFPLFRSPRPPSFIEAKSSSTVKSPGLRALEMKNDGNGFSLDALTTSRTSPVFWFDSDQEHFSTEHEEEEDDEERSRRKRQKRIEDILIQLPLFGE</sequence>
<feature type="region of interest" description="Disordered" evidence="6">
    <location>
        <begin position="63"/>
        <end position="102"/>
    </location>
</feature>
<dbReference type="Gene3D" id="4.10.240.10">
    <property type="entry name" value="Zn(2)-C6 fungal-type DNA-binding domain"/>
    <property type="match status" value="1"/>
</dbReference>
<feature type="region of interest" description="Disordered" evidence="6">
    <location>
        <begin position="742"/>
        <end position="762"/>
    </location>
</feature>
<name>A0A0F4YZV1_RASE3</name>
<dbReference type="PROSITE" id="PS00463">
    <property type="entry name" value="ZN2_CY6_FUNGAL_1"/>
    <property type="match status" value="1"/>
</dbReference>
<dbReference type="SUPFAM" id="SSF57701">
    <property type="entry name" value="Zn2/Cys6 DNA-binding domain"/>
    <property type="match status" value="1"/>
</dbReference>
<dbReference type="OrthoDB" id="4222129at2759"/>
<keyword evidence="1" id="KW-0479">Metal-binding</keyword>
<dbReference type="PANTHER" id="PTHR47425:SF2">
    <property type="entry name" value="FARB-RELATED"/>
    <property type="match status" value="1"/>
</dbReference>
<protein>
    <submittedName>
        <fullName evidence="8">FarB protein</fullName>
    </submittedName>
</protein>
<evidence type="ECO:0000256" key="3">
    <source>
        <dbReference type="ARBA" id="ARBA00023125"/>
    </source>
</evidence>